<dbReference type="RefSeq" id="WP_088858231.1">
    <property type="nucleotide sequence ID" value="NZ_CP014862.1"/>
</dbReference>
<dbReference type="GO" id="GO:0051539">
    <property type="term" value="F:4 iron, 4 sulfur cluster binding"/>
    <property type="evidence" value="ECO:0007669"/>
    <property type="project" value="UniProtKB-KW"/>
</dbReference>
<reference evidence="7 8" key="1">
    <citation type="submission" date="2016-03" db="EMBL/GenBank/DDBJ databases">
        <title>Complete genome sequence of Thermococcus profundus strain DT5432.</title>
        <authorList>
            <person name="Oger P.M."/>
        </authorList>
    </citation>
    <scope>NUCLEOTIDE SEQUENCE [LARGE SCALE GENOMIC DNA]</scope>
    <source>
        <strain evidence="7 8">DT 5432</strain>
    </source>
</reference>
<accession>A0A2Z2MEB1</accession>
<dbReference type="PANTHER" id="PTHR22976:SF2">
    <property type="entry name" value="BIOTIN SYNTHASE, MITOCHONDRIAL"/>
    <property type="match status" value="1"/>
</dbReference>
<dbReference type="GO" id="GO:0051537">
    <property type="term" value="F:2 iron, 2 sulfur cluster binding"/>
    <property type="evidence" value="ECO:0007669"/>
    <property type="project" value="TreeGrafter"/>
</dbReference>
<keyword evidence="3" id="KW-0479">Metal-binding</keyword>
<dbReference type="PANTHER" id="PTHR22976">
    <property type="entry name" value="BIOTIN SYNTHASE"/>
    <property type="match status" value="1"/>
</dbReference>
<dbReference type="SFLD" id="SFLDS00029">
    <property type="entry name" value="Radical_SAM"/>
    <property type="match status" value="1"/>
</dbReference>
<dbReference type="GO" id="GO:0004076">
    <property type="term" value="F:biotin synthase activity"/>
    <property type="evidence" value="ECO:0007669"/>
    <property type="project" value="InterPro"/>
</dbReference>
<feature type="domain" description="Radical SAM core" evidence="6">
    <location>
        <begin position="23"/>
        <end position="248"/>
    </location>
</feature>
<evidence type="ECO:0000256" key="4">
    <source>
        <dbReference type="ARBA" id="ARBA00023004"/>
    </source>
</evidence>
<evidence type="ECO:0000259" key="6">
    <source>
        <dbReference type="PROSITE" id="PS51918"/>
    </source>
</evidence>
<dbReference type="SUPFAM" id="SSF102114">
    <property type="entry name" value="Radical SAM enzymes"/>
    <property type="match status" value="1"/>
</dbReference>
<dbReference type="InterPro" id="IPR006638">
    <property type="entry name" value="Elp3/MiaA/NifB-like_rSAM"/>
</dbReference>
<dbReference type="InterPro" id="IPR058240">
    <property type="entry name" value="rSAM_sf"/>
</dbReference>
<dbReference type="SFLD" id="SFLDG01098">
    <property type="entry name" value="Uncharacterised_Radical_SAM_Su"/>
    <property type="match status" value="1"/>
</dbReference>
<dbReference type="Proteomes" id="UP000250179">
    <property type="component" value="Chromosome"/>
</dbReference>
<evidence type="ECO:0000256" key="5">
    <source>
        <dbReference type="ARBA" id="ARBA00023014"/>
    </source>
</evidence>
<dbReference type="GO" id="GO:0046872">
    <property type="term" value="F:metal ion binding"/>
    <property type="evidence" value="ECO:0007669"/>
    <property type="project" value="UniProtKB-KW"/>
</dbReference>
<dbReference type="KEGG" id="tprf:A3L09_06745"/>
<dbReference type="InterPro" id="IPR013785">
    <property type="entry name" value="Aldolase_TIM"/>
</dbReference>
<sequence length="317" mass="35426">MVEMIRVSYGTAIAMGLIKAKALVKPTTAYMMTYWPGHCRNNCAFCAQARGSRANLEKLSRITWPAFDLEEVIDALPAGKFARICLQTVDYPGMVDEVLELLEYFRPLGLPISVSITPVDRGTLEELKSLGVDYIGVGLDAASERVYESVKDSLYSWSDMWEFTGNVVDVFGKGKALVHLIIGLGESDREAVETMEKAYSMGADVSLFAFTPIKGTAMENHKTPSLARYRRIQIARYLLEKGLSSLEDFQFDSDGNLQGFGVSMDELKEILPPSVFSTHGCPGCNRPYYNERPREEPYNFPVVPERGYVERILKALL</sequence>
<keyword evidence="1" id="KW-0004">4Fe-4S</keyword>
<dbReference type="PROSITE" id="PS51918">
    <property type="entry name" value="RADICAL_SAM"/>
    <property type="match status" value="1"/>
</dbReference>
<dbReference type="InterPro" id="IPR007197">
    <property type="entry name" value="rSAM"/>
</dbReference>
<evidence type="ECO:0000313" key="7">
    <source>
        <dbReference type="EMBL" id="ASJ02975.1"/>
    </source>
</evidence>
<keyword evidence="5" id="KW-0411">Iron-sulfur</keyword>
<keyword evidence="8" id="KW-1185">Reference proteome</keyword>
<dbReference type="Pfam" id="PF04055">
    <property type="entry name" value="Radical_SAM"/>
    <property type="match status" value="1"/>
</dbReference>
<keyword evidence="4" id="KW-0408">Iron</keyword>
<organism evidence="7 8">
    <name type="scientific">Thermococcus profundus</name>
    <dbReference type="NCBI Taxonomy" id="49899"/>
    <lineage>
        <taxon>Archaea</taxon>
        <taxon>Methanobacteriati</taxon>
        <taxon>Methanobacteriota</taxon>
        <taxon>Thermococci</taxon>
        <taxon>Thermococcales</taxon>
        <taxon>Thermococcaceae</taxon>
        <taxon>Thermococcus</taxon>
    </lineage>
</organism>
<dbReference type="InterPro" id="IPR002684">
    <property type="entry name" value="Biotin_synth/BioAB"/>
</dbReference>
<dbReference type="OrthoDB" id="15118at2157"/>
<evidence type="ECO:0000256" key="3">
    <source>
        <dbReference type="ARBA" id="ARBA00022723"/>
    </source>
</evidence>
<dbReference type="AlphaFoldDB" id="A0A2Z2MEB1"/>
<gene>
    <name evidence="7" type="ORF">A3L09_06745</name>
</gene>
<evidence type="ECO:0000256" key="1">
    <source>
        <dbReference type="ARBA" id="ARBA00022485"/>
    </source>
</evidence>
<keyword evidence="2" id="KW-0949">S-adenosyl-L-methionine</keyword>
<evidence type="ECO:0000313" key="8">
    <source>
        <dbReference type="Proteomes" id="UP000250179"/>
    </source>
</evidence>
<proteinExistence type="predicted"/>
<dbReference type="Gene3D" id="3.20.20.70">
    <property type="entry name" value="Aldolase class I"/>
    <property type="match status" value="1"/>
</dbReference>
<protein>
    <submittedName>
        <fullName evidence="7">Biotin synthase</fullName>
    </submittedName>
</protein>
<name>A0A2Z2MEB1_THEPR</name>
<dbReference type="GeneID" id="33320097"/>
<dbReference type="EMBL" id="CP014862">
    <property type="protein sequence ID" value="ASJ02975.1"/>
    <property type="molecule type" value="Genomic_DNA"/>
</dbReference>
<dbReference type="CDD" id="cd01335">
    <property type="entry name" value="Radical_SAM"/>
    <property type="match status" value="1"/>
</dbReference>
<evidence type="ECO:0000256" key="2">
    <source>
        <dbReference type="ARBA" id="ARBA00022691"/>
    </source>
</evidence>
<dbReference type="GO" id="GO:0009102">
    <property type="term" value="P:biotin biosynthetic process"/>
    <property type="evidence" value="ECO:0007669"/>
    <property type="project" value="InterPro"/>
</dbReference>
<dbReference type="SMART" id="SM00729">
    <property type="entry name" value="Elp3"/>
    <property type="match status" value="1"/>
</dbReference>